<protein>
    <submittedName>
        <fullName evidence="1">NAD dependent epimerase/dehydratase family protein</fullName>
    </submittedName>
</protein>
<proteinExistence type="predicted"/>
<dbReference type="InterPro" id="IPR036291">
    <property type="entry name" value="NAD(P)-bd_dom_sf"/>
</dbReference>
<sequence length="182" mass="20598">MTVLSHEARSRIKLITYEFLDDPALIAKSLKPADWSEADTLVKSNVAPLKNFLESLVLADIKPTRFIPQTGGKNCGTQNGCARTPQLESDPQPRHLSPNFYYPQEDILKAFCEKNGKSWNLLRPAAVIGESTDATMNMFYLFAVYAAMQARNSEPLPFGGDWEQWQYEYYLCSARMTGYLTE</sequence>
<gene>
    <name evidence="1" type="ORF">CT0861_08980</name>
</gene>
<dbReference type="SUPFAM" id="SSF51735">
    <property type="entry name" value="NAD(P)-binding Rossmann-fold domains"/>
    <property type="match status" value="1"/>
</dbReference>
<accession>A0A166ZEE6</accession>
<dbReference type="OrthoDB" id="1731983at2759"/>
<dbReference type="EMBL" id="LFIV01000001">
    <property type="protein sequence ID" value="KZL78797.1"/>
    <property type="molecule type" value="Genomic_DNA"/>
</dbReference>
<reference evidence="1 2" key="1">
    <citation type="submission" date="2015-06" db="EMBL/GenBank/DDBJ databases">
        <title>Survival trade-offs in plant roots during colonization by closely related pathogenic and mutualistic fungi.</title>
        <authorList>
            <person name="Hacquard S."/>
            <person name="Kracher B."/>
            <person name="Hiruma K."/>
            <person name="Weinman A."/>
            <person name="Muench P."/>
            <person name="Garrido Oter R."/>
            <person name="Ver Loren van Themaat E."/>
            <person name="Dallerey J.-F."/>
            <person name="Damm U."/>
            <person name="Henrissat B."/>
            <person name="Lespinet O."/>
            <person name="Thon M."/>
            <person name="Kemen E."/>
            <person name="McHardy A.C."/>
            <person name="Schulze-Lefert P."/>
            <person name="O'Connell R.J."/>
        </authorList>
    </citation>
    <scope>NUCLEOTIDE SEQUENCE [LARGE SCALE GENOMIC DNA]</scope>
    <source>
        <strain evidence="1 2">0861</strain>
    </source>
</reference>
<name>A0A166ZEE6_9PEZI</name>
<evidence type="ECO:0000313" key="2">
    <source>
        <dbReference type="Proteomes" id="UP000076552"/>
    </source>
</evidence>
<dbReference type="AlphaFoldDB" id="A0A166ZEE6"/>
<dbReference type="PANTHER" id="PTHR32487:SF29">
    <property type="entry name" value="NAD-DEPENDENT EPIMERASE_DEHYDRATASE DOMAIN-CONTAINING PROTEIN"/>
    <property type="match status" value="1"/>
</dbReference>
<comment type="caution">
    <text evidence="1">The sequence shown here is derived from an EMBL/GenBank/DDBJ whole genome shotgun (WGS) entry which is preliminary data.</text>
</comment>
<keyword evidence="2" id="KW-1185">Reference proteome</keyword>
<organism evidence="1 2">
    <name type="scientific">Colletotrichum tofieldiae</name>
    <dbReference type="NCBI Taxonomy" id="708197"/>
    <lineage>
        <taxon>Eukaryota</taxon>
        <taxon>Fungi</taxon>
        <taxon>Dikarya</taxon>
        <taxon>Ascomycota</taxon>
        <taxon>Pezizomycotina</taxon>
        <taxon>Sordariomycetes</taxon>
        <taxon>Hypocreomycetidae</taxon>
        <taxon>Glomerellales</taxon>
        <taxon>Glomerellaceae</taxon>
        <taxon>Colletotrichum</taxon>
        <taxon>Colletotrichum spaethianum species complex</taxon>
    </lineage>
</organism>
<dbReference type="Gene3D" id="3.40.50.720">
    <property type="entry name" value="NAD(P)-binding Rossmann-like Domain"/>
    <property type="match status" value="1"/>
</dbReference>
<evidence type="ECO:0000313" key="1">
    <source>
        <dbReference type="EMBL" id="KZL78797.1"/>
    </source>
</evidence>
<dbReference type="Proteomes" id="UP000076552">
    <property type="component" value="Unassembled WGS sequence"/>
</dbReference>
<dbReference type="PANTHER" id="PTHR32487">
    <property type="entry name" value="3-OXO-DELTA(4,5)-STEROID 5-BETA-REDUCTASE"/>
    <property type="match status" value="1"/>
</dbReference>
<dbReference type="STRING" id="708197.A0A166ZEE6"/>